<comment type="subcellular location">
    <subcellularLocation>
        <location evidence="1">Membrane</location>
        <topology evidence="1">Multi-pass membrane protein</topology>
    </subcellularLocation>
</comment>
<feature type="transmembrane region" description="Helical" evidence="6">
    <location>
        <begin position="479"/>
        <end position="501"/>
    </location>
</feature>
<feature type="transmembrane region" description="Helical" evidence="6">
    <location>
        <begin position="315"/>
        <end position="337"/>
    </location>
</feature>
<keyword evidence="8" id="KW-1185">Reference proteome</keyword>
<evidence type="ECO:0000256" key="3">
    <source>
        <dbReference type="ARBA" id="ARBA00022989"/>
    </source>
</evidence>
<feature type="transmembrane region" description="Helical" evidence="6">
    <location>
        <begin position="143"/>
        <end position="162"/>
    </location>
</feature>
<keyword evidence="3 6" id="KW-1133">Transmembrane helix</keyword>
<name>A0AAD9FJN7_PAPLA</name>
<keyword evidence="4 6" id="KW-0472">Membrane</keyword>
<feature type="transmembrane region" description="Helical" evidence="6">
    <location>
        <begin position="42"/>
        <end position="65"/>
    </location>
</feature>
<evidence type="ECO:0000256" key="2">
    <source>
        <dbReference type="ARBA" id="ARBA00022692"/>
    </source>
</evidence>
<feature type="compositionally biased region" description="Acidic residues" evidence="5">
    <location>
        <begin position="206"/>
        <end position="215"/>
    </location>
</feature>
<gene>
    <name evidence="7" type="ORF">DB88DRAFT_499173</name>
</gene>
<comment type="caution">
    <text evidence="7">The sequence shown here is derived from an EMBL/GenBank/DDBJ whole genome shotgun (WGS) entry which is preliminary data.</text>
</comment>
<feature type="compositionally biased region" description="Basic and acidic residues" evidence="5">
    <location>
        <begin position="229"/>
        <end position="244"/>
    </location>
</feature>
<dbReference type="AlphaFoldDB" id="A0AAD9FJN7"/>
<proteinExistence type="predicted"/>
<reference evidence="7" key="1">
    <citation type="submission" date="2023-02" db="EMBL/GenBank/DDBJ databases">
        <title>Identification and recombinant expression of a fungal hydrolase from Papiliotrema laurentii that hydrolyzes apple cutin and clears colloidal polyester polyurethane.</title>
        <authorList>
            <consortium name="DOE Joint Genome Institute"/>
            <person name="Roman V.A."/>
            <person name="Bojanowski C."/>
            <person name="Crable B.R."/>
            <person name="Wagner D.N."/>
            <person name="Hung C.S."/>
            <person name="Nadeau L.J."/>
            <person name="Schratz L."/>
            <person name="Haridas S."/>
            <person name="Pangilinan J."/>
            <person name="Lipzen A."/>
            <person name="Na H."/>
            <person name="Yan M."/>
            <person name="Ng V."/>
            <person name="Grigoriev I.V."/>
            <person name="Spatafora J.W."/>
            <person name="Barlow D."/>
            <person name="Biffinger J."/>
            <person name="Kelley-Loughnane N."/>
            <person name="Varaljay V.A."/>
            <person name="Crookes-Goodson W.J."/>
        </authorList>
    </citation>
    <scope>NUCLEOTIDE SEQUENCE</scope>
    <source>
        <strain evidence="7">5307AH</strain>
    </source>
</reference>
<feature type="transmembrane region" description="Helical" evidence="6">
    <location>
        <begin position="12"/>
        <end position="30"/>
    </location>
</feature>
<dbReference type="GO" id="GO:0055085">
    <property type="term" value="P:transmembrane transport"/>
    <property type="evidence" value="ECO:0007669"/>
    <property type="project" value="InterPro"/>
</dbReference>
<feature type="region of interest" description="Disordered" evidence="5">
    <location>
        <begin position="270"/>
        <end position="301"/>
    </location>
</feature>
<evidence type="ECO:0000313" key="8">
    <source>
        <dbReference type="Proteomes" id="UP001182556"/>
    </source>
</evidence>
<feature type="transmembrane region" description="Helical" evidence="6">
    <location>
        <begin position="71"/>
        <end position="93"/>
    </location>
</feature>
<evidence type="ECO:0000256" key="5">
    <source>
        <dbReference type="SAM" id="MobiDB-lite"/>
    </source>
</evidence>
<feature type="transmembrane region" description="Helical" evidence="6">
    <location>
        <begin position="105"/>
        <end position="123"/>
    </location>
</feature>
<keyword evidence="2 6" id="KW-0812">Transmembrane</keyword>
<evidence type="ECO:0000313" key="7">
    <source>
        <dbReference type="EMBL" id="KAK1921775.1"/>
    </source>
</evidence>
<dbReference type="EMBL" id="JAODAN010000010">
    <property type="protein sequence ID" value="KAK1921775.1"/>
    <property type="molecule type" value="Genomic_DNA"/>
</dbReference>
<evidence type="ECO:0000256" key="4">
    <source>
        <dbReference type="ARBA" id="ARBA00023136"/>
    </source>
</evidence>
<dbReference type="Proteomes" id="UP001182556">
    <property type="component" value="Unassembled WGS sequence"/>
</dbReference>
<dbReference type="PANTHER" id="PTHR31274">
    <property type="entry name" value="PROTEIN ECM3"/>
    <property type="match status" value="1"/>
</dbReference>
<feature type="transmembrane region" description="Helical" evidence="6">
    <location>
        <begin position="371"/>
        <end position="390"/>
    </location>
</feature>
<feature type="region of interest" description="Disordered" evidence="5">
    <location>
        <begin position="194"/>
        <end position="256"/>
    </location>
</feature>
<organism evidence="7 8">
    <name type="scientific">Papiliotrema laurentii</name>
    <name type="common">Cryptococcus laurentii</name>
    <dbReference type="NCBI Taxonomy" id="5418"/>
    <lineage>
        <taxon>Eukaryota</taxon>
        <taxon>Fungi</taxon>
        <taxon>Dikarya</taxon>
        <taxon>Basidiomycota</taxon>
        <taxon>Agaricomycotina</taxon>
        <taxon>Tremellomycetes</taxon>
        <taxon>Tremellales</taxon>
        <taxon>Rhynchogastremaceae</taxon>
        <taxon>Papiliotrema</taxon>
    </lineage>
</organism>
<dbReference type="InterPro" id="IPR040254">
    <property type="entry name" value="Ecm3-like"/>
</dbReference>
<sequence length="502" mass="54517">MSSTAGEIIYKAFSPNLKILGCVVLGYIITKQGLFTAASAKGVSILSLNVSLPALIFSSIVTAFTPDNISAFGSLAVVAILYQVLGVVLAWLIREVFYVPRDFRWGILVMGCCSNWGNLPIAIVQTLGKSAPFNGQVDVDLGIAYDSVFVLIMNTCFFPLGLHKLCALDFKETKSVPPFKERWGGRIASWKQRINPRQTLRHDEEQPVELPEESGLDGPDGPEGAANDLSEKSQDDDVPGELKKRTVRYTSGSIGRKTSRQLSFTSMLENTRPIPPTAPLDATGQENTTHRTYHEPPTPAPSIHKASIWQKVHSLASGFLMPTTIALVVALPCALIQPLKALFTQVDGWTGGRIPNAPDDKPPLSFVLETAVFLGGITIPSALILLGASIARLEKPQKWRELPISSIVAMMVAKMIVLPVFGIFLVQGLRDHTSLYPREDKMRIFLSIICSGTPAAVNQLVVTQLYNPEGTAHTLAMNLALQYALMPVLSTAVAAIALYIVE</sequence>
<feature type="transmembrane region" description="Helical" evidence="6">
    <location>
        <begin position="444"/>
        <end position="467"/>
    </location>
</feature>
<dbReference type="InterPro" id="IPR004776">
    <property type="entry name" value="Mem_transp_PIN-like"/>
</dbReference>
<feature type="transmembrane region" description="Helical" evidence="6">
    <location>
        <begin position="402"/>
        <end position="424"/>
    </location>
</feature>
<dbReference type="PANTHER" id="PTHR31274:SF1">
    <property type="entry name" value="AGL149CP"/>
    <property type="match status" value="1"/>
</dbReference>
<accession>A0AAD9FJN7</accession>
<evidence type="ECO:0000256" key="6">
    <source>
        <dbReference type="SAM" id="Phobius"/>
    </source>
</evidence>
<dbReference type="GO" id="GO:0016020">
    <property type="term" value="C:membrane"/>
    <property type="evidence" value="ECO:0007669"/>
    <property type="project" value="UniProtKB-SubCell"/>
</dbReference>
<evidence type="ECO:0000256" key="1">
    <source>
        <dbReference type="ARBA" id="ARBA00004141"/>
    </source>
</evidence>
<protein>
    <submittedName>
        <fullName evidence="7">Membrane protein</fullName>
    </submittedName>
</protein>
<dbReference type="Pfam" id="PF03547">
    <property type="entry name" value="Mem_trans"/>
    <property type="match status" value="1"/>
</dbReference>